<dbReference type="Pfam" id="PF16561">
    <property type="entry name" value="AMPK1_CBM"/>
    <property type="match status" value="1"/>
</dbReference>
<sequence>MPNQPAPKPGRIVFLADFQCGKSTLFNLLCGGLEVSPRGNGVRTSSTIVEASYAPPEEAGAEIVWKPEVDLAQVINRAFPDDAPKSLAGWRLLYARSRNRFWRALADAGDAVELRRVAIALLETAGAPELDAIRGKTSVQDFKALRPYVRYPGDWTARWATATPGNFPFRPQECVFLFVGRVCCKVPSDYLRESGATIVDCPGLDSNAYETAIAEAALDEADLICCLLDGAKAIGDLGVGRIKALCETLGKTRQDFFFALNLRTSLRQTQESIIPGCVAKFNNAGVFAKPLHAADIHPFHARLALQSRCLDNAPDDDRLLEEIDGDLGQVLAFREERVYEGAFCLRKSGFPEVWQALLKAHREHPDAPTTGPAAKEIALIERWRQTLTQNELRSLLLDWQFKTPAAKRRKWAIFDGVVPPPFAGLGPDDPPKEAADELAQLESLTRRWSGATLVKQLLRKPLKTQVARRRREKLLLIAAEGPGCKLVRFRFFDKPGRTVSLVGAFNDWDVAATPMHDGDGVGDYTCAIPLPKGRHEYHFVVDGEHFYRSDLPIVRDSRRQGANNVCFVN</sequence>
<reference evidence="2" key="1">
    <citation type="submission" date="2020-10" db="EMBL/GenBank/DDBJ databases">
        <authorList>
            <person name="Gilroy R."/>
        </authorList>
    </citation>
    <scope>NUCLEOTIDE SEQUENCE</scope>
    <source>
        <strain evidence="2">35461</strain>
    </source>
</reference>
<dbReference type="InterPro" id="IPR032640">
    <property type="entry name" value="AMPK1_CBM"/>
</dbReference>
<evidence type="ECO:0000313" key="3">
    <source>
        <dbReference type="Proteomes" id="UP000886845"/>
    </source>
</evidence>
<feature type="domain" description="AMP-activated protein kinase glycogen-binding" evidence="1">
    <location>
        <begin position="493"/>
        <end position="565"/>
    </location>
</feature>
<dbReference type="CDD" id="cd02859">
    <property type="entry name" value="E_set_AMPKbeta_like_N"/>
    <property type="match status" value="1"/>
</dbReference>
<name>A0A9D1NQ08_9BACT</name>
<reference evidence="2" key="2">
    <citation type="journal article" date="2021" name="PeerJ">
        <title>Extensive microbial diversity within the chicken gut microbiome revealed by metagenomics and culture.</title>
        <authorList>
            <person name="Gilroy R."/>
            <person name="Ravi A."/>
            <person name="Getino M."/>
            <person name="Pursley I."/>
            <person name="Horton D.L."/>
            <person name="Alikhan N.F."/>
            <person name="Baker D."/>
            <person name="Gharbi K."/>
            <person name="Hall N."/>
            <person name="Watson M."/>
            <person name="Adriaenssens E.M."/>
            <person name="Foster-Nyarko E."/>
            <person name="Jarju S."/>
            <person name="Secka A."/>
            <person name="Antonio M."/>
            <person name="Oren A."/>
            <person name="Chaudhuri R.R."/>
            <person name="La Ragione R."/>
            <person name="Hildebrand F."/>
            <person name="Pallen M.J."/>
        </authorList>
    </citation>
    <scope>NUCLEOTIDE SEQUENCE</scope>
    <source>
        <strain evidence="2">35461</strain>
    </source>
</reference>
<accession>A0A9D1NQ08</accession>
<organism evidence="2 3">
    <name type="scientific">Candidatus Spyradenecus faecavium</name>
    <dbReference type="NCBI Taxonomy" id="2840947"/>
    <lineage>
        <taxon>Bacteria</taxon>
        <taxon>Pseudomonadati</taxon>
        <taxon>Lentisphaerota</taxon>
        <taxon>Lentisphaeria</taxon>
        <taxon>Lentisphaerales</taxon>
        <taxon>Lentisphaeraceae</taxon>
        <taxon>Lentisphaeraceae incertae sedis</taxon>
        <taxon>Candidatus Spyradenecus</taxon>
    </lineage>
</organism>
<comment type="caution">
    <text evidence="2">The sequence shown here is derived from an EMBL/GenBank/DDBJ whole genome shotgun (WGS) entry which is preliminary data.</text>
</comment>
<dbReference type="Gene3D" id="2.60.40.10">
    <property type="entry name" value="Immunoglobulins"/>
    <property type="match status" value="1"/>
</dbReference>
<dbReference type="Gene3D" id="3.40.50.300">
    <property type="entry name" value="P-loop containing nucleotide triphosphate hydrolases"/>
    <property type="match status" value="1"/>
</dbReference>
<proteinExistence type="predicted"/>
<dbReference type="InterPro" id="IPR014756">
    <property type="entry name" value="Ig_E-set"/>
</dbReference>
<gene>
    <name evidence="2" type="ORF">IAC79_07775</name>
</gene>
<evidence type="ECO:0000259" key="1">
    <source>
        <dbReference type="Pfam" id="PF16561"/>
    </source>
</evidence>
<dbReference type="SUPFAM" id="SSF81296">
    <property type="entry name" value="E set domains"/>
    <property type="match status" value="1"/>
</dbReference>
<protein>
    <recommendedName>
        <fullName evidence="1">AMP-activated protein kinase glycogen-binding domain-containing protein</fullName>
    </recommendedName>
</protein>
<dbReference type="SUPFAM" id="SSF52540">
    <property type="entry name" value="P-loop containing nucleoside triphosphate hydrolases"/>
    <property type="match status" value="1"/>
</dbReference>
<dbReference type="EMBL" id="DVOR01000242">
    <property type="protein sequence ID" value="HIV09995.1"/>
    <property type="molecule type" value="Genomic_DNA"/>
</dbReference>
<dbReference type="InterPro" id="IPR027417">
    <property type="entry name" value="P-loop_NTPase"/>
</dbReference>
<dbReference type="InterPro" id="IPR013783">
    <property type="entry name" value="Ig-like_fold"/>
</dbReference>
<dbReference type="AlphaFoldDB" id="A0A9D1NQ08"/>
<dbReference type="Proteomes" id="UP000886845">
    <property type="component" value="Unassembled WGS sequence"/>
</dbReference>
<evidence type="ECO:0000313" key="2">
    <source>
        <dbReference type="EMBL" id="HIV09995.1"/>
    </source>
</evidence>